<evidence type="ECO:0000313" key="10">
    <source>
        <dbReference type="EMBL" id="AGT02760.1"/>
    </source>
</evidence>
<dbReference type="NCBIfam" id="NF006719">
    <property type="entry name" value="PRK09257.1"/>
    <property type="match status" value="1"/>
</dbReference>
<proteinExistence type="inferred from homology"/>
<dbReference type="InterPro" id="IPR004838">
    <property type="entry name" value="NHTrfase_class1_PyrdxlP-BS"/>
</dbReference>
<dbReference type="GO" id="GO:0006520">
    <property type="term" value="P:amino acid metabolic process"/>
    <property type="evidence" value="ECO:0007669"/>
    <property type="project" value="InterPro"/>
</dbReference>
<dbReference type="Gene3D" id="3.40.640.10">
    <property type="entry name" value="Type I PLP-dependent aspartate aminotransferase-like (Major domain)"/>
    <property type="match status" value="1"/>
</dbReference>
<dbReference type="GO" id="GO:0004069">
    <property type="term" value="F:L-aspartate:2-oxoglutarate aminotransferase activity"/>
    <property type="evidence" value="ECO:0007669"/>
    <property type="project" value="UniProtKB-EC"/>
</dbReference>
<comment type="similarity">
    <text evidence="2">Belongs to the class-I pyridoxal-phosphate-dependent aminotransferase family.</text>
</comment>
<accession>U5KM28</accession>
<evidence type="ECO:0000256" key="5">
    <source>
        <dbReference type="ARBA" id="ARBA00022679"/>
    </source>
</evidence>
<name>U5KM28_9TRYP</name>
<dbReference type="Pfam" id="PF00155">
    <property type="entry name" value="Aminotran_1_2"/>
    <property type="match status" value="1"/>
</dbReference>
<dbReference type="InterPro" id="IPR015424">
    <property type="entry name" value="PyrdxlP-dep_Trfase"/>
</dbReference>
<dbReference type="PANTHER" id="PTHR11879:SF22">
    <property type="entry name" value="ASPARTATE AMINOTRANSFERASE, MITOCHONDRIAL"/>
    <property type="match status" value="1"/>
</dbReference>
<evidence type="ECO:0000256" key="4">
    <source>
        <dbReference type="ARBA" id="ARBA00022576"/>
    </source>
</evidence>
<dbReference type="PRINTS" id="PR00799">
    <property type="entry name" value="TRANSAMINASE"/>
</dbReference>
<dbReference type="InterPro" id="IPR015422">
    <property type="entry name" value="PyrdxlP-dep_Trfase_small"/>
</dbReference>
<dbReference type="EC" id="2.6.1.1" evidence="8"/>
<evidence type="ECO:0000256" key="8">
    <source>
        <dbReference type="RuleBase" id="RU000480"/>
    </source>
</evidence>
<dbReference type="GO" id="GO:0030170">
    <property type="term" value="F:pyridoxal phosphate binding"/>
    <property type="evidence" value="ECO:0007669"/>
    <property type="project" value="InterPro"/>
</dbReference>
<comment type="catalytic activity">
    <reaction evidence="7 8">
        <text>L-aspartate + 2-oxoglutarate = oxaloacetate + L-glutamate</text>
        <dbReference type="Rhea" id="RHEA:21824"/>
        <dbReference type="ChEBI" id="CHEBI:16452"/>
        <dbReference type="ChEBI" id="CHEBI:16810"/>
        <dbReference type="ChEBI" id="CHEBI:29985"/>
        <dbReference type="ChEBI" id="CHEBI:29991"/>
        <dbReference type="EC" id="2.6.1.1"/>
    </reaction>
</comment>
<dbReference type="AlphaFoldDB" id="U5KM28"/>
<reference evidence="10" key="1">
    <citation type="submission" date="2013-02" db="EMBL/GenBank/DDBJ databases">
        <title>Genomic Cooperation Between Trypanosomatids and Their Bacterial Endosymbionts in the Synthesis of Essential Amino Acids Heavily Influenced by Multiple Lateral Gene Transfer Events.</title>
        <authorList>
            <person name="Alves J.M.P."/>
            <person name="Klein C."/>
            <person name="Maia da Silva F."/>
            <person name="Costa Martins A.G."/>
            <person name="Serrano M.G."/>
            <person name="Buck G.A."/>
            <person name="Vasconcelos A.T.R."/>
            <person name="France-Sagot M."/>
            <person name="Teixeira M.M.G."/>
            <person name="Motta M.C.M."/>
            <person name="Camargo E.P."/>
        </authorList>
    </citation>
    <scope>NUCLEOTIDE SEQUENCE</scope>
</reference>
<evidence type="ECO:0000256" key="1">
    <source>
        <dbReference type="ARBA" id="ARBA00001933"/>
    </source>
</evidence>
<dbReference type="PANTHER" id="PTHR11879">
    <property type="entry name" value="ASPARTATE AMINOTRANSFERASE"/>
    <property type="match status" value="1"/>
</dbReference>
<keyword evidence="4 8" id="KW-0032">Aminotransferase</keyword>
<sequence>MRRTLLRKSSFFSHVEKAPPDSILGLSTLYAADTHPHKVNLAVGVYRDGAGKPFVLESVKKAGAIVLQDKQMDYAPINGLRPYIESTQKLCFGAEPTEPPLTAMASLQTLSGTGALSLGAQLLHQQCGVRTVHVPQPTYPNHSGIFGLAGVELKSYPYYNGKTHQIDTAKMLDYFNQLEKHSVVLLHACAHNPTGCDLTESVLREVVAVAEKKQLVVFVDMAYQGFASGDIHKDGLLPRLLLGSKVPSFLIAQSFAKNFGLYGHRAGALHIQCASPEEKETILSRTATLVRPSYSNPPLFGARVVDTILRDADLRSLWQRELKVMSDRLSGIRRRLGEALREAGCTRDFSHLETGTGMMSLTGLTEKEVLALREQHHIYMTLNGRLAFSGLTEENVRYVAEKIYQVTK</sequence>
<dbReference type="SUPFAM" id="SSF53383">
    <property type="entry name" value="PLP-dependent transferases"/>
    <property type="match status" value="1"/>
</dbReference>
<dbReference type="InterPro" id="IPR000796">
    <property type="entry name" value="Asp_trans"/>
</dbReference>
<feature type="domain" description="Aminotransferase class I/classII large" evidence="9">
    <location>
        <begin position="37"/>
        <end position="403"/>
    </location>
</feature>
<comment type="subunit">
    <text evidence="3 8">Homodimer.</text>
</comment>
<dbReference type="InterPro" id="IPR015421">
    <property type="entry name" value="PyrdxlP-dep_Trfase_major"/>
</dbReference>
<keyword evidence="6" id="KW-0663">Pyridoxal phosphate</keyword>
<dbReference type="EMBL" id="KC584032">
    <property type="protein sequence ID" value="AGT02760.1"/>
    <property type="molecule type" value="Genomic_DNA"/>
</dbReference>
<evidence type="ECO:0000256" key="2">
    <source>
        <dbReference type="ARBA" id="ARBA00007441"/>
    </source>
</evidence>
<dbReference type="InterPro" id="IPR004839">
    <property type="entry name" value="Aminotransferase_I/II_large"/>
</dbReference>
<dbReference type="Gene3D" id="3.90.1150.10">
    <property type="entry name" value="Aspartate Aminotransferase, domain 1"/>
    <property type="match status" value="1"/>
</dbReference>
<evidence type="ECO:0000256" key="7">
    <source>
        <dbReference type="ARBA" id="ARBA00049185"/>
    </source>
</evidence>
<dbReference type="CDD" id="cd00609">
    <property type="entry name" value="AAT_like"/>
    <property type="match status" value="1"/>
</dbReference>
<comment type="miscellaneous">
    <text evidence="8">In eukaryotes there are cytoplasmic, mitochondrial and chloroplastic isozymes.</text>
</comment>
<dbReference type="PROSITE" id="PS00105">
    <property type="entry name" value="AA_TRANSFER_CLASS_1"/>
    <property type="match status" value="1"/>
</dbReference>
<keyword evidence="5 8" id="KW-0808">Transferase</keyword>
<dbReference type="GO" id="GO:0005739">
    <property type="term" value="C:mitochondrion"/>
    <property type="evidence" value="ECO:0007669"/>
    <property type="project" value="TreeGrafter"/>
</dbReference>
<comment type="cofactor">
    <cofactor evidence="1">
        <name>pyridoxal 5'-phosphate</name>
        <dbReference type="ChEBI" id="CHEBI:597326"/>
    </cofactor>
</comment>
<evidence type="ECO:0000259" key="9">
    <source>
        <dbReference type="Pfam" id="PF00155"/>
    </source>
</evidence>
<protein>
    <recommendedName>
        <fullName evidence="8">Aspartate aminotransferase</fullName>
        <ecNumber evidence="8">2.6.1.1</ecNumber>
    </recommendedName>
</protein>
<evidence type="ECO:0000256" key="6">
    <source>
        <dbReference type="ARBA" id="ARBA00022898"/>
    </source>
</evidence>
<evidence type="ECO:0000256" key="3">
    <source>
        <dbReference type="ARBA" id="ARBA00011738"/>
    </source>
</evidence>
<organism evidence="10">
    <name type="scientific">Angomonas desouzai</name>
    <dbReference type="NCBI Taxonomy" id="59800"/>
    <lineage>
        <taxon>Eukaryota</taxon>
        <taxon>Discoba</taxon>
        <taxon>Euglenozoa</taxon>
        <taxon>Kinetoplastea</taxon>
        <taxon>Metakinetoplastina</taxon>
        <taxon>Trypanosomatida</taxon>
        <taxon>Trypanosomatidae</taxon>
        <taxon>Strigomonadinae</taxon>
        <taxon>Angomonas</taxon>
    </lineage>
</organism>